<dbReference type="CDD" id="cd12950">
    <property type="entry name" value="RRP7_Rrp7p"/>
    <property type="match status" value="1"/>
</dbReference>
<evidence type="ECO:0000256" key="1">
    <source>
        <dbReference type="ARBA" id="ARBA00006110"/>
    </source>
</evidence>
<dbReference type="Proteomes" id="UP000019478">
    <property type="component" value="Unassembled WGS sequence"/>
</dbReference>
<feature type="region of interest" description="Disordered" evidence="2">
    <location>
        <begin position="282"/>
        <end position="301"/>
    </location>
</feature>
<dbReference type="InterPro" id="IPR040446">
    <property type="entry name" value="RRP7"/>
</dbReference>
<dbReference type="Gene3D" id="6.10.250.1770">
    <property type="match status" value="1"/>
</dbReference>
<name>W9XIV5_9EURO</name>
<comment type="caution">
    <text evidence="5">The sequence shown here is derived from an EMBL/GenBank/DDBJ whole genome shotgun (WGS) entry which is preliminary data.</text>
</comment>
<feature type="domain" description="Rrp7 RRM-like N-terminal" evidence="4">
    <location>
        <begin position="7"/>
        <end position="180"/>
    </location>
</feature>
<comment type="similarity">
    <text evidence="1">Belongs to the RRP7 family.</text>
</comment>
<dbReference type="EMBL" id="AMGY01000012">
    <property type="protein sequence ID" value="EXJ76871.1"/>
    <property type="molecule type" value="Genomic_DNA"/>
</dbReference>
<dbReference type="HOGENOM" id="CLU_036234_1_1_1"/>
<feature type="domain" description="Ribosomal RNA-processing protein 7 C-terminal" evidence="3">
    <location>
        <begin position="184"/>
        <end position="293"/>
    </location>
</feature>
<dbReference type="GO" id="GO:0034456">
    <property type="term" value="C:UTP-C complex"/>
    <property type="evidence" value="ECO:0007669"/>
    <property type="project" value="TreeGrafter"/>
</dbReference>
<dbReference type="GO" id="GO:0000028">
    <property type="term" value="P:ribosomal small subunit assembly"/>
    <property type="evidence" value="ECO:0007669"/>
    <property type="project" value="TreeGrafter"/>
</dbReference>
<evidence type="ECO:0000259" key="4">
    <source>
        <dbReference type="Pfam" id="PF17799"/>
    </source>
</evidence>
<reference evidence="5 6" key="1">
    <citation type="submission" date="2013-03" db="EMBL/GenBank/DDBJ databases">
        <title>The Genome Sequence of Capronia epimyces CBS 606.96.</title>
        <authorList>
            <consortium name="The Broad Institute Genomics Platform"/>
            <person name="Cuomo C."/>
            <person name="de Hoog S."/>
            <person name="Gorbushina A."/>
            <person name="Walker B."/>
            <person name="Young S.K."/>
            <person name="Zeng Q."/>
            <person name="Gargeya S."/>
            <person name="Fitzgerald M."/>
            <person name="Haas B."/>
            <person name="Abouelleil A."/>
            <person name="Allen A.W."/>
            <person name="Alvarado L."/>
            <person name="Arachchi H.M."/>
            <person name="Berlin A.M."/>
            <person name="Chapman S.B."/>
            <person name="Gainer-Dewar J."/>
            <person name="Goldberg J."/>
            <person name="Griggs A."/>
            <person name="Gujja S."/>
            <person name="Hansen M."/>
            <person name="Howarth C."/>
            <person name="Imamovic A."/>
            <person name="Ireland A."/>
            <person name="Larimer J."/>
            <person name="McCowan C."/>
            <person name="Murphy C."/>
            <person name="Pearson M."/>
            <person name="Poon T.W."/>
            <person name="Priest M."/>
            <person name="Roberts A."/>
            <person name="Saif S."/>
            <person name="Shea T."/>
            <person name="Sisk P."/>
            <person name="Sykes S."/>
            <person name="Wortman J."/>
            <person name="Nusbaum C."/>
            <person name="Birren B."/>
        </authorList>
    </citation>
    <scope>NUCLEOTIDE SEQUENCE [LARGE SCALE GENOMIC DNA]</scope>
    <source>
        <strain evidence="5 6">CBS 606.96</strain>
    </source>
</reference>
<dbReference type="GO" id="GO:0006364">
    <property type="term" value="P:rRNA processing"/>
    <property type="evidence" value="ECO:0007669"/>
    <property type="project" value="TreeGrafter"/>
</dbReference>
<dbReference type="eggNOG" id="KOG4008">
    <property type="taxonomic scope" value="Eukaryota"/>
</dbReference>
<evidence type="ECO:0000256" key="2">
    <source>
        <dbReference type="SAM" id="MobiDB-lite"/>
    </source>
</evidence>
<accession>W9XIV5</accession>
<evidence type="ECO:0008006" key="7">
    <source>
        <dbReference type="Google" id="ProtNLM"/>
    </source>
</evidence>
<feature type="region of interest" description="Disordered" evidence="2">
    <location>
        <begin position="83"/>
        <end position="105"/>
    </location>
</feature>
<dbReference type="RefSeq" id="XP_007738796.1">
    <property type="nucleotide sequence ID" value="XM_007740606.1"/>
</dbReference>
<keyword evidence="6" id="KW-1185">Reference proteome</keyword>
<dbReference type="PANTHER" id="PTHR13191:SF0">
    <property type="entry name" value="RIBOSOMAL RNA-PROCESSING PROTEIN 7 HOMOLOG A-RELATED"/>
    <property type="match status" value="1"/>
</dbReference>
<gene>
    <name evidence="5" type="ORF">A1O3_10516</name>
</gene>
<dbReference type="CDD" id="cd12293">
    <property type="entry name" value="dRRM_Rrp7p"/>
    <property type="match status" value="1"/>
</dbReference>
<dbReference type="PANTHER" id="PTHR13191">
    <property type="entry name" value="RIBOSOMAL RNA PROCESSING PROTEIN 7-RELATED"/>
    <property type="match status" value="1"/>
</dbReference>
<evidence type="ECO:0000313" key="5">
    <source>
        <dbReference type="EMBL" id="EXJ76871.1"/>
    </source>
</evidence>
<dbReference type="GO" id="GO:0032545">
    <property type="term" value="C:CURI complex"/>
    <property type="evidence" value="ECO:0007669"/>
    <property type="project" value="TreeGrafter"/>
</dbReference>
<dbReference type="AlphaFoldDB" id="W9XIV5"/>
<dbReference type="Pfam" id="PF12923">
    <property type="entry name" value="RRP7"/>
    <property type="match status" value="1"/>
</dbReference>
<sequence length="301" mass="34437">MGKPPRELGGFVALPLRLQATGAFHQEATHYLYLKPHDPQAPNEDAPRSLFLVNIPISTTIASLKHLLTTQLEGGRVEKVHFTDNVQDRPSSASRSSRKRKRMTAEELEAGLDTYSLPDVFDNQIHQSGSTAIVVFVDKPSMELALKAARRAAKSGASVAWRQGAESKLPRLGLTRYEHHKHLQFPSRKEVLRSVNGFMTAYAQMEEARSRETARKRQLPDDDGFVMVTRGSRGSTRVEEAREIAEKHKGKSKSLEDFYRFQMRNKRKEEQNDMLKKFEEDKRRVEEMRRRRGITKVRSNP</sequence>
<protein>
    <recommendedName>
        <fullName evidence="7">Meiotic recombination protein DMC1</fullName>
    </recommendedName>
</protein>
<dbReference type="InterPro" id="IPR024326">
    <property type="entry name" value="RRP7_C"/>
</dbReference>
<dbReference type="OrthoDB" id="5390at2759"/>
<proteinExistence type="inferred from homology"/>
<organism evidence="5 6">
    <name type="scientific">Capronia epimyces CBS 606.96</name>
    <dbReference type="NCBI Taxonomy" id="1182542"/>
    <lineage>
        <taxon>Eukaryota</taxon>
        <taxon>Fungi</taxon>
        <taxon>Dikarya</taxon>
        <taxon>Ascomycota</taxon>
        <taxon>Pezizomycotina</taxon>
        <taxon>Eurotiomycetes</taxon>
        <taxon>Chaetothyriomycetidae</taxon>
        <taxon>Chaetothyriales</taxon>
        <taxon>Herpotrichiellaceae</taxon>
        <taxon>Capronia</taxon>
    </lineage>
</organism>
<dbReference type="GeneID" id="19174596"/>
<dbReference type="STRING" id="1182542.W9XIV5"/>
<dbReference type="Pfam" id="PF17799">
    <property type="entry name" value="RRM_Rrp7"/>
    <property type="match status" value="1"/>
</dbReference>
<evidence type="ECO:0000259" key="3">
    <source>
        <dbReference type="Pfam" id="PF12923"/>
    </source>
</evidence>
<evidence type="ECO:0000313" key="6">
    <source>
        <dbReference type="Proteomes" id="UP000019478"/>
    </source>
</evidence>
<dbReference type="InterPro" id="IPR040447">
    <property type="entry name" value="RRM_Rrp7"/>
</dbReference>